<dbReference type="GO" id="GO:0006367">
    <property type="term" value="P:transcription initiation at RNA polymerase II promoter"/>
    <property type="evidence" value="ECO:0007669"/>
    <property type="project" value="InterPro"/>
</dbReference>
<dbReference type="GO" id="GO:0003677">
    <property type="term" value="F:DNA binding"/>
    <property type="evidence" value="ECO:0007669"/>
    <property type="project" value="UniProtKB-KW"/>
</dbReference>
<dbReference type="GO" id="GO:0005673">
    <property type="term" value="C:transcription factor TFIIE complex"/>
    <property type="evidence" value="ECO:0007669"/>
    <property type="project" value="InterPro"/>
</dbReference>
<feature type="domain" description="TFIIE beta" evidence="8">
    <location>
        <begin position="62"/>
        <end position="137"/>
    </location>
</feature>
<dbReference type="PANTHER" id="PTHR12716">
    <property type="entry name" value="TRANSCRIPTION INITIATION FACTOR IIE, BETA SUBUNIT"/>
    <property type="match status" value="1"/>
</dbReference>
<sequence length="281" mass="31812">MALQEQLDRFKKQQEKCQSTLSSIASSKVGSRKPNTPVVAANASANGRNSKTGVKFSSDTERLQQINNIRKAPVGAQMKRVIDLLLETRQAFTPEQINEACYVDMRANKDVFESLRKNPKVEYDGQRFSYKAKYGLKEKSELLQLIRRYPEGLAVFDLKDAYPNVMEDLQALKAAGQIWLLSNFDSQDDIAYPNDPKANIKVDDDLKQLFRSIELPRDMIDIEKDLQKNGMKPATNTAKRRTAAQIDGVSSKSKSKSKSKRMKSPENQADHSIFRSFSNLK</sequence>
<feature type="compositionally biased region" description="Basic residues" evidence="7">
    <location>
        <begin position="253"/>
        <end position="262"/>
    </location>
</feature>
<comment type="subcellular location">
    <subcellularLocation>
        <location evidence="1">Nucleus</location>
    </subcellularLocation>
</comment>
<dbReference type="PROSITE" id="PS51351">
    <property type="entry name" value="TFIIE_BETA_C"/>
    <property type="match status" value="1"/>
</dbReference>
<evidence type="ECO:0000256" key="7">
    <source>
        <dbReference type="SAM" id="MobiDB-lite"/>
    </source>
</evidence>
<name>A0A978W6Z2_MEDSA</name>
<keyword evidence="4" id="KW-0804">Transcription</keyword>
<dbReference type="AlphaFoldDB" id="A0A978W6Z2"/>
<evidence type="ECO:0000256" key="3">
    <source>
        <dbReference type="ARBA" id="ARBA00023125"/>
    </source>
</evidence>
<dbReference type="GO" id="GO:0001097">
    <property type="term" value="F:TFIIH-class transcription factor complex binding"/>
    <property type="evidence" value="ECO:0007669"/>
    <property type="project" value="TreeGrafter"/>
</dbReference>
<evidence type="ECO:0000256" key="2">
    <source>
        <dbReference type="ARBA" id="ARBA00023015"/>
    </source>
</evidence>
<dbReference type="InterPro" id="IPR040501">
    <property type="entry name" value="TFA2_Winged_2"/>
</dbReference>
<comment type="function">
    <text evidence="6">Recruits TFIIH to the initiation complex and stimulates the RNA polymerase II C-terminal domain kinase and DNA-dependent ATPase activities of TFIIH. Both TFIIH and TFIIE are required for promoter clearance by RNA polymerase.</text>
</comment>
<accession>A0A978W6Z2</accession>
<evidence type="ECO:0000259" key="8">
    <source>
        <dbReference type="PROSITE" id="PS51351"/>
    </source>
</evidence>
<organism evidence="9">
    <name type="scientific">Medicago sativa</name>
    <name type="common">Alfalfa</name>
    <dbReference type="NCBI Taxonomy" id="3879"/>
    <lineage>
        <taxon>Eukaryota</taxon>
        <taxon>Viridiplantae</taxon>
        <taxon>Streptophyta</taxon>
        <taxon>Embryophyta</taxon>
        <taxon>Tracheophyta</taxon>
        <taxon>Spermatophyta</taxon>
        <taxon>Magnoliopsida</taxon>
        <taxon>eudicotyledons</taxon>
        <taxon>Gunneridae</taxon>
        <taxon>Pentapetalae</taxon>
        <taxon>rosids</taxon>
        <taxon>fabids</taxon>
        <taxon>Fabales</taxon>
        <taxon>Fabaceae</taxon>
        <taxon>Papilionoideae</taxon>
        <taxon>50 kb inversion clade</taxon>
        <taxon>NPAAA clade</taxon>
        <taxon>Hologalegina</taxon>
        <taxon>IRL clade</taxon>
        <taxon>Trifolieae</taxon>
        <taxon>Medicago</taxon>
    </lineage>
</organism>
<evidence type="ECO:0000256" key="5">
    <source>
        <dbReference type="ARBA" id="ARBA00023242"/>
    </source>
</evidence>
<reference evidence="9" key="1">
    <citation type="journal article" date="2021" name="Grass research">
        <title>Exploring the salt- and drought-tolerant genes of alfalfa through expression library screening strategy.</title>
        <authorList>
            <person name="Li Z."/>
            <person name="Zou Y."/>
            <person name="Li Y."/>
            <person name="Sun C."/>
            <person name="Liu Y."/>
            <person name="Cui L."/>
            <person name="Liu J."/>
            <person name="Yang Z."/>
            <person name="Chen Y."/>
        </authorList>
    </citation>
    <scope>NUCLEOTIDE SEQUENCE</scope>
</reference>
<feature type="region of interest" description="Disordered" evidence="7">
    <location>
        <begin position="227"/>
        <end position="281"/>
    </location>
</feature>
<dbReference type="InterPro" id="IPR003166">
    <property type="entry name" value="TFIIE_bsu_DNA-bd"/>
</dbReference>
<dbReference type="EMBL" id="MZ760899">
    <property type="protein sequence ID" value="UUZ30963.1"/>
    <property type="molecule type" value="mRNA"/>
</dbReference>
<evidence type="ECO:0000313" key="9">
    <source>
        <dbReference type="EMBL" id="UUZ30963.1"/>
    </source>
</evidence>
<dbReference type="Pfam" id="PF18121">
    <property type="entry name" value="TFA2_Winged_2"/>
    <property type="match status" value="1"/>
</dbReference>
<gene>
    <name evidence="9" type="primary">DT10</name>
</gene>
<dbReference type="PANTHER" id="PTHR12716:SF8">
    <property type="entry name" value="TRANSCRIPTION INITIATION FACTOR IIE SUBUNIT BETA"/>
    <property type="match status" value="1"/>
</dbReference>
<protein>
    <submittedName>
        <fullName evidence="9">Drought tolerant protein</fullName>
    </submittedName>
</protein>
<dbReference type="InterPro" id="IPR016656">
    <property type="entry name" value="TFIIE-bsu"/>
</dbReference>
<evidence type="ECO:0000256" key="6">
    <source>
        <dbReference type="ARBA" id="ARBA00025581"/>
    </source>
</evidence>
<keyword evidence="3" id="KW-0238">DNA-binding</keyword>
<evidence type="ECO:0000256" key="1">
    <source>
        <dbReference type="ARBA" id="ARBA00004123"/>
    </source>
</evidence>
<keyword evidence="2" id="KW-0805">Transcription regulation</keyword>
<keyword evidence="5" id="KW-0539">Nucleus</keyword>
<evidence type="ECO:0000256" key="4">
    <source>
        <dbReference type="ARBA" id="ARBA00023163"/>
    </source>
</evidence>
<proteinExistence type="evidence at transcript level"/>